<dbReference type="EMBL" id="JAHWGI010001214">
    <property type="protein sequence ID" value="KAK3925053.1"/>
    <property type="molecule type" value="Genomic_DNA"/>
</dbReference>
<protein>
    <submittedName>
        <fullName evidence="2">BEN domain-containing protein B1</fullName>
    </submittedName>
</protein>
<gene>
    <name evidence="2" type="ORF">KUF71_002578</name>
</gene>
<feature type="compositionally biased region" description="Basic residues" evidence="1">
    <location>
        <begin position="64"/>
        <end position="80"/>
    </location>
</feature>
<accession>A0AAE1LME6</accession>
<feature type="region of interest" description="Disordered" evidence="1">
    <location>
        <begin position="284"/>
        <end position="387"/>
    </location>
</feature>
<feature type="compositionally biased region" description="Polar residues" evidence="1">
    <location>
        <begin position="18"/>
        <end position="36"/>
    </location>
</feature>
<keyword evidence="3" id="KW-1185">Reference proteome</keyword>
<evidence type="ECO:0000256" key="1">
    <source>
        <dbReference type="SAM" id="MobiDB-lite"/>
    </source>
</evidence>
<feature type="compositionally biased region" description="Low complexity" evidence="1">
    <location>
        <begin position="349"/>
        <end position="367"/>
    </location>
</feature>
<sequence length="526" mass="57905">MTTDDDSDASKTNDDRSTSQASSGADTDATGNTSDTSVGSRRSSRIRTRKRHDDSLAEEMELKYHKKSKTGTGKRARKTKVKEVGVKPNAASEASRKVALNDAKRLAALMKQKQKLDSKIVNTPSTSTSNTNLVLGASAQKNSSRSSIDNLEGCETSLGLQTGSGGKSKTPAVIAAFHVGASSSTPKVGEDLTPRKKKLMEENESLRRLLCKNKTQPEEDQLNLSETMFSNDIDNTVIQVVKNAEQRDGGQEEIHNYDGVSVFHMKSVDFVKKDKQKIKKHIDNSVEQRDCEQDEVHDDNNGVADLNMKTVDDVKKDKQKTKKHKSKSKRKRKRHSKKSKKSKRRRHSSSSSTSSTSSSSLTSVTSSASEEERKKKRKRRKRRNKVRSDQLLYNSECSDVEEILKGTGVYMKQGAVAAIKRSARSHTSAARGFLVGVFTTNALKECSLKGNLSKGPLGKTNEARPGLFGPGLDAVLGAARQLAKDRKFEIMKDSVVNHELSTKQSELRSIDRMKAAMKTGADNQDL</sequence>
<dbReference type="Proteomes" id="UP001219518">
    <property type="component" value="Unassembled WGS sequence"/>
</dbReference>
<feature type="compositionally biased region" description="Basic and acidic residues" evidence="1">
    <location>
        <begin position="8"/>
        <end position="17"/>
    </location>
</feature>
<comment type="caution">
    <text evidence="2">The sequence shown here is derived from an EMBL/GenBank/DDBJ whole genome shotgun (WGS) entry which is preliminary data.</text>
</comment>
<reference evidence="2" key="2">
    <citation type="journal article" date="2023" name="BMC Genomics">
        <title>Pest status, molecular evolution, and epigenetic factors derived from the genome assembly of Frankliniella fusca, a thysanopteran phytovirus vector.</title>
        <authorList>
            <person name="Catto M.A."/>
            <person name="Labadie P.E."/>
            <person name="Jacobson A.L."/>
            <person name="Kennedy G.G."/>
            <person name="Srinivasan R."/>
            <person name="Hunt B.G."/>
        </authorList>
    </citation>
    <scope>NUCLEOTIDE SEQUENCE</scope>
    <source>
        <strain evidence="2">PL_HMW_Pooled</strain>
    </source>
</reference>
<feature type="compositionally biased region" description="Basic residues" evidence="1">
    <location>
        <begin position="317"/>
        <end position="348"/>
    </location>
</feature>
<feature type="compositionally biased region" description="Basic residues" evidence="1">
    <location>
        <begin position="374"/>
        <end position="385"/>
    </location>
</feature>
<proteinExistence type="predicted"/>
<organism evidence="2 3">
    <name type="scientific">Frankliniella fusca</name>
    <dbReference type="NCBI Taxonomy" id="407009"/>
    <lineage>
        <taxon>Eukaryota</taxon>
        <taxon>Metazoa</taxon>
        <taxon>Ecdysozoa</taxon>
        <taxon>Arthropoda</taxon>
        <taxon>Hexapoda</taxon>
        <taxon>Insecta</taxon>
        <taxon>Pterygota</taxon>
        <taxon>Neoptera</taxon>
        <taxon>Paraneoptera</taxon>
        <taxon>Thysanoptera</taxon>
        <taxon>Terebrantia</taxon>
        <taxon>Thripoidea</taxon>
        <taxon>Thripidae</taxon>
        <taxon>Frankliniella</taxon>
    </lineage>
</organism>
<name>A0AAE1LME6_9NEOP</name>
<evidence type="ECO:0000313" key="2">
    <source>
        <dbReference type="EMBL" id="KAK3925053.1"/>
    </source>
</evidence>
<feature type="compositionally biased region" description="Basic and acidic residues" evidence="1">
    <location>
        <begin position="51"/>
        <end position="63"/>
    </location>
</feature>
<feature type="region of interest" description="Disordered" evidence="1">
    <location>
        <begin position="1"/>
        <end position="97"/>
    </location>
</feature>
<reference evidence="2" key="1">
    <citation type="submission" date="2021-07" db="EMBL/GenBank/DDBJ databases">
        <authorList>
            <person name="Catto M.A."/>
            <person name="Jacobson A."/>
            <person name="Kennedy G."/>
            <person name="Labadie P."/>
            <person name="Hunt B.G."/>
            <person name="Srinivasan R."/>
        </authorList>
    </citation>
    <scope>NUCLEOTIDE SEQUENCE</scope>
    <source>
        <strain evidence="2">PL_HMW_Pooled</strain>
        <tissue evidence="2">Head</tissue>
    </source>
</reference>
<dbReference type="AlphaFoldDB" id="A0AAE1LME6"/>
<evidence type="ECO:0000313" key="3">
    <source>
        <dbReference type="Proteomes" id="UP001219518"/>
    </source>
</evidence>